<accession>A0AAN9KQN5</accession>
<evidence type="ECO:0000313" key="2">
    <source>
        <dbReference type="Proteomes" id="UP001367508"/>
    </source>
</evidence>
<proteinExistence type="predicted"/>
<dbReference type="AlphaFoldDB" id="A0AAN9KQN5"/>
<dbReference type="EMBL" id="JAYMYQ010000007">
    <property type="protein sequence ID" value="KAK7320966.1"/>
    <property type="molecule type" value="Genomic_DNA"/>
</dbReference>
<reference evidence="1 2" key="1">
    <citation type="submission" date="2024-01" db="EMBL/GenBank/DDBJ databases">
        <title>The genomes of 5 underutilized Papilionoideae crops provide insights into root nodulation and disease resistanc.</title>
        <authorList>
            <person name="Jiang F."/>
        </authorList>
    </citation>
    <scope>NUCLEOTIDE SEQUENCE [LARGE SCALE GENOMIC DNA]</scope>
    <source>
        <strain evidence="1">LVBAO_FW01</strain>
        <tissue evidence="1">Leaves</tissue>
    </source>
</reference>
<dbReference type="Proteomes" id="UP001367508">
    <property type="component" value="Unassembled WGS sequence"/>
</dbReference>
<evidence type="ECO:0000313" key="1">
    <source>
        <dbReference type="EMBL" id="KAK7320966.1"/>
    </source>
</evidence>
<name>A0AAN9KQN5_CANGL</name>
<protein>
    <submittedName>
        <fullName evidence="1">Uncharacterized protein</fullName>
    </submittedName>
</protein>
<sequence length="136" mass="15538">MRWLLIEEPQLHPAGSSLIRGSFSIFKNKEGLLRSCHQDSDMNMRGPSGKMCTTRTDIPRTQGQKHSMQTNVYADNYGFMSIKARSPCSHAYRWMYLLSMVRISPAALSLNFSPTYWTHTHAPFNVKHPLGHAELK</sequence>
<organism evidence="1 2">
    <name type="scientific">Canavalia gladiata</name>
    <name type="common">Sword bean</name>
    <name type="synonym">Dolichos gladiatus</name>
    <dbReference type="NCBI Taxonomy" id="3824"/>
    <lineage>
        <taxon>Eukaryota</taxon>
        <taxon>Viridiplantae</taxon>
        <taxon>Streptophyta</taxon>
        <taxon>Embryophyta</taxon>
        <taxon>Tracheophyta</taxon>
        <taxon>Spermatophyta</taxon>
        <taxon>Magnoliopsida</taxon>
        <taxon>eudicotyledons</taxon>
        <taxon>Gunneridae</taxon>
        <taxon>Pentapetalae</taxon>
        <taxon>rosids</taxon>
        <taxon>fabids</taxon>
        <taxon>Fabales</taxon>
        <taxon>Fabaceae</taxon>
        <taxon>Papilionoideae</taxon>
        <taxon>50 kb inversion clade</taxon>
        <taxon>NPAAA clade</taxon>
        <taxon>indigoferoid/millettioid clade</taxon>
        <taxon>Phaseoleae</taxon>
        <taxon>Canavalia</taxon>
    </lineage>
</organism>
<keyword evidence="2" id="KW-1185">Reference proteome</keyword>
<comment type="caution">
    <text evidence="1">The sequence shown here is derived from an EMBL/GenBank/DDBJ whole genome shotgun (WGS) entry which is preliminary data.</text>
</comment>
<gene>
    <name evidence="1" type="ORF">VNO77_30969</name>
</gene>